<accession>A0ABV2PZ28</accession>
<protein>
    <submittedName>
        <fullName evidence="1">Uncharacterized protein (DUF1697 family)</fullName>
    </submittedName>
</protein>
<dbReference type="PANTHER" id="PTHR36439">
    <property type="entry name" value="BLL4334 PROTEIN"/>
    <property type="match status" value="1"/>
</dbReference>
<evidence type="ECO:0000313" key="1">
    <source>
        <dbReference type="EMBL" id="MET4570295.1"/>
    </source>
</evidence>
<reference evidence="1 2" key="1">
    <citation type="submission" date="2024-06" db="EMBL/GenBank/DDBJ databases">
        <title>Sorghum-associated microbial communities from plants grown in Nebraska, USA.</title>
        <authorList>
            <person name="Schachtman D."/>
        </authorList>
    </citation>
    <scope>NUCLEOTIDE SEQUENCE [LARGE SCALE GENOMIC DNA]</scope>
    <source>
        <strain evidence="1 2">1757</strain>
    </source>
</reference>
<dbReference type="Proteomes" id="UP001549251">
    <property type="component" value="Unassembled WGS sequence"/>
</dbReference>
<dbReference type="PIRSF" id="PIRSF008502">
    <property type="entry name" value="UCP008502"/>
    <property type="match status" value="1"/>
</dbReference>
<organism evidence="1 2">
    <name type="scientific">Rhodanobacter soli</name>
    <dbReference type="NCBI Taxonomy" id="590609"/>
    <lineage>
        <taxon>Bacteria</taxon>
        <taxon>Pseudomonadati</taxon>
        <taxon>Pseudomonadota</taxon>
        <taxon>Gammaproteobacteria</taxon>
        <taxon>Lysobacterales</taxon>
        <taxon>Rhodanobacteraceae</taxon>
        <taxon>Rhodanobacter</taxon>
    </lineage>
</organism>
<gene>
    <name evidence="1" type="ORF">ABIE04_002656</name>
</gene>
<dbReference type="PANTHER" id="PTHR36439:SF1">
    <property type="entry name" value="DUF1697 DOMAIN-CONTAINING PROTEIN"/>
    <property type="match status" value="1"/>
</dbReference>
<keyword evidence="2" id="KW-1185">Reference proteome</keyword>
<name>A0ABV2PZ28_9GAMM</name>
<evidence type="ECO:0000313" key="2">
    <source>
        <dbReference type="Proteomes" id="UP001549251"/>
    </source>
</evidence>
<sequence>MTSYIALLRAVNVGGTGKLPMGELKAMCEAAGFADVRTYIASGNVVFGSRLAEKAVKKALEQRLQDYAGKPVGVVVRTAAEMAAVLAGNPFPQAAGNRVVAIFLDAPPPPGALQEATGLNGERLALGQREIYVHYGEGMADSRLKIPAAKAGTARNMNTIAKLAGMAAGKPAG</sequence>
<dbReference type="SUPFAM" id="SSF160379">
    <property type="entry name" value="SP0830-like"/>
    <property type="match status" value="1"/>
</dbReference>
<dbReference type="RefSeq" id="WP_354551068.1">
    <property type="nucleotide sequence ID" value="NZ_JBEPSD010000002.1"/>
</dbReference>
<proteinExistence type="predicted"/>
<comment type="caution">
    <text evidence="1">The sequence shown here is derived from an EMBL/GenBank/DDBJ whole genome shotgun (WGS) entry which is preliminary data.</text>
</comment>
<dbReference type="Gene3D" id="3.30.70.1280">
    <property type="entry name" value="SP0830-like domains"/>
    <property type="match status" value="1"/>
</dbReference>
<dbReference type="EMBL" id="JBEPSD010000002">
    <property type="protein sequence ID" value="MET4570295.1"/>
    <property type="molecule type" value="Genomic_DNA"/>
</dbReference>
<dbReference type="InterPro" id="IPR012545">
    <property type="entry name" value="DUF1697"/>
</dbReference>
<dbReference type="Pfam" id="PF08002">
    <property type="entry name" value="DUF1697"/>
    <property type="match status" value="1"/>
</dbReference>